<dbReference type="Pfam" id="PF01381">
    <property type="entry name" value="HTH_3"/>
    <property type="match status" value="1"/>
</dbReference>
<evidence type="ECO:0000259" key="1">
    <source>
        <dbReference type="PROSITE" id="PS50943"/>
    </source>
</evidence>
<dbReference type="SUPFAM" id="SSF47413">
    <property type="entry name" value="lambda repressor-like DNA-binding domains"/>
    <property type="match status" value="1"/>
</dbReference>
<dbReference type="RefSeq" id="WP_146864605.1">
    <property type="nucleotide sequence ID" value="NZ_BKAU01000004.1"/>
</dbReference>
<dbReference type="EMBL" id="BKAU01000004">
    <property type="protein sequence ID" value="GEP97233.1"/>
    <property type="molecule type" value="Genomic_DNA"/>
</dbReference>
<dbReference type="CDD" id="cd00093">
    <property type="entry name" value="HTH_XRE"/>
    <property type="match status" value="1"/>
</dbReference>
<dbReference type="InterPro" id="IPR001387">
    <property type="entry name" value="Cro/C1-type_HTH"/>
</dbReference>
<proteinExistence type="predicted"/>
<comment type="caution">
    <text evidence="2">The sequence shown here is derived from an EMBL/GenBank/DDBJ whole genome shotgun (WGS) entry which is preliminary data.</text>
</comment>
<keyword evidence="3" id="KW-1185">Reference proteome</keyword>
<protein>
    <recommendedName>
        <fullName evidence="1">HTH cro/C1-type domain-containing protein</fullName>
    </recommendedName>
</protein>
<dbReference type="AlphaFoldDB" id="A0A512RNG4"/>
<dbReference type="PROSITE" id="PS50943">
    <property type="entry name" value="HTH_CROC1"/>
    <property type="match status" value="1"/>
</dbReference>
<sequence length="125" mass="14258">MEREELLRSREYWTTKIRLDLYKLLEDHKRANHLTVEQLAQQLGVTKGYVSQILNGDADHKISKLVELALMCGKVPVISYEDTDQYIIDDMRGKQDEDRPVVHLNLETASVKSGGNISIGEDAVF</sequence>
<reference evidence="2 3" key="1">
    <citation type="submission" date="2019-07" db="EMBL/GenBank/DDBJ databases">
        <title>Whole genome shotgun sequence of Chitinophaga cymbidii NBRC 109752.</title>
        <authorList>
            <person name="Hosoyama A."/>
            <person name="Uohara A."/>
            <person name="Ohji S."/>
            <person name="Ichikawa N."/>
        </authorList>
    </citation>
    <scope>NUCLEOTIDE SEQUENCE [LARGE SCALE GENOMIC DNA]</scope>
    <source>
        <strain evidence="2 3">NBRC 109752</strain>
    </source>
</reference>
<name>A0A512RNG4_9BACT</name>
<evidence type="ECO:0000313" key="2">
    <source>
        <dbReference type="EMBL" id="GEP97233.1"/>
    </source>
</evidence>
<dbReference type="Proteomes" id="UP000321436">
    <property type="component" value="Unassembled WGS sequence"/>
</dbReference>
<organism evidence="2 3">
    <name type="scientific">Chitinophaga cymbidii</name>
    <dbReference type="NCBI Taxonomy" id="1096750"/>
    <lineage>
        <taxon>Bacteria</taxon>
        <taxon>Pseudomonadati</taxon>
        <taxon>Bacteroidota</taxon>
        <taxon>Chitinophagia</taxon>
        <taxon>Chitinophagales</taxon>
        <taxon>Chitinophagaceae</taxon>
        <taxon>Chitinophaga</taxon>
    </lineage>
</organism>
<gene>
    <name evidence="2" type="ORF">CCY01nite_34930</name>
</gene>
<dbReference type="GO" id="GO:0003677">
    <property type="term" value="F:DNA binding"/>
    <property type="evidence" value="ECO:0007669"/>
    <property type="project" value="InterPro"/>
</dbReference>
<dbReference type="Gene3D" id="1.10.260.40">
    <property type="entry name" value="lambda repressor-like DNA-binding domains"/>
    <property type="match status" value="1"/>
</dbReference>
<accession>A0A512RNG4</accession>
<evidence type="ECO:0000313" key="3">
    <source>
        <dbReference type="Proteomes" id="UP000321436"/>
    </source>
</evidence>
<feature type="domain" description="HTH cro/C1-type" evidence="1">
    <location>
        <begin position="25"/>
        <end position="69"/>
    </location>
</feature>
<dbReference type="InterPro" id="IPR010982">
    <property type="entry name" value="Lambda_DNA-bd_dom_sf"/>
</dbReference>
<dbReference type="OrthoDB" id="678731at2"/>